<dbReference type="InterPro" id="IPR001173">
    <property type="entry name" value="Glyco_trans_2-like"/>
</dbReference>
<sequence>MSASRIEKPVVSVIVEGYNESRDLGKAVNTIEALQRQDFPTDQVEIILMGSADQVKEWRAIYGQHTPFWGVQAVEAEGLSYLHLKNRGAEFASAEILAFTDSDVYPHRTWLSSLVEGIRGGGDVSIGLSLFKRATDWEWNRATRLAAASITWGWVVGNAVDPQRNLPMPVGFMDHNFGLRAETFRRHRYNTKFGRLCGAPLLTQSFLDGGERLVLQPHQRVTHYFSWFYWLKGLHFRYGYEVFMLRRLNKHYPNQWIAHMTIFEPVMTMIWHILLDIPRWFRVSRLLEVHPVRRVVLLPLVVGMSCLARTMEMAGMYCTMVSPEAMRRWAESV</sequence>
<dbReference type="Pfam" id="PF00535">
    <property type="entry name" value="Glycos_transf_2"/>
    <property type="match status" value="1"/>
</dbReference>
<feature type="domain" description="Glycosyltransferase 2-like" evidence="1">
    <location>
        <begin position="12"/>
        <end position="180"/>
    </location>
</feature>
<keyword evidence="3" id="KW-1185">Reference proteome</keyword>
<organism evidence="2 3">
    <name type="scientific">Nitrospira lenta</name>
    <dbReference type="NCBI Taxonomy" id="1436998"/>
    <lineage>
        <taxon>Bacteria</taxon>
        <taxon>Pseudomonadati</taxon>
        <taxon>Nitrospirota</taxon>
        <taxon>Nitrospiria</taxon>
        <taxon>Nitrospirales</taxon>
        <taxon>Nitrospiraceae</taxon>
        <taxon>Nitrospira</taxon>
    </lineage>
</organism>
<dbReference type="AlphaFoldDB" id="A0A330L371"/>
<gene>
    <name evidence="2" type="ORF">NITLEN_10725</name>
</gene>
<accession>A0A330L371</accession>
<dbReference type="EMBL" id="OUNR01000001">
    <property type="protein sequence ID" value="SPP63639.1"/>
    <property type="molecule type" value="Genomic_DNA"/>
</dbReference>
<dbReference type="Proteomes" id="UP000248168">
    <property type="component" value="Unassembled WGS sequence"/>
</dbReference>
<protein>
    <recommendedName>
        <fullName evidence="1">Glycosyltransferase 2-like domain-containing protein</fullName>
    </recommendedName>
</protein>
<dbReference type="SUPFAM" id="SSF53448">
    <property type="entry name" value="Nucleotide-diphospho-sugar transferases"/>
    <property type="match status" value="1"/>
</dbReference>
<proteinExistence type="predicted"/>
<dbReference type="InParanoid" id="A0A330L371"/>
<dbReference type="OrthoDB" id="153025at2"/>
<dbReference type="InterPro" id="IPR029044">
    <property type="entry name" value="Nucleotide-diphossugar_trans"/>
</dbReference>
<dbReference type="Gene3D" id="3.90.550.10">
    <property type="entry name" value="Spore Coat Polysaccharide Biosynthesis Protein SpsA, Chain A"/>
    <property type="match status" value="1"/>
</dbReference>
<evidence type="ECO:0000259" key="1">
    <source>
        <dbReference type="Pfam" id="PF00535"/>
    </source>
</evidence>
<dbReference type="RefSeq" id="WP_121988142.1">
    <property type="nucleotide sequence ID" value="NZ_OUNR01000001.1"/>
</dbReference>
<name>A0A330L371_9BACT</name>
<evidence type="ECO:0000313" key="2">
    <source>
        <dbReference type="EMBL" id="SPP63639.1"/>
    </source>
</evidence>
<evidence type="ECO:0000313" key="3">
    <source>
        <dbReference type="Proteomes" id="UP000248168"/>
    </source>
</evidence>
<reference evidence="3" key="1">
    <citation type="submission" date="2018-04" db="EMBL/GenBank/DDBJ databases">
        <authorList>
            <person name="Lucker S."/>
            <person name="Sakoula D."/>
        </authorList>
    </citation>
    <scope>NUCLEOTIDE SEQUENCE [LARGE SCALE GENOMIC DNA]</scope>
</reference>